<dbReference type="KEGG" id="vg:19526210"/>
<proteinExistence type="predicted"/>
<organism evidence="1 2">
    <name type="scientific">Bacillus phage Hakuna</name>
    <dbReference type="NCBI Taxonomy" id="1486659"/>
    <lineage>
        <taxon>Viruses</taxon>
        <taxon>Duplodnaviria</taxon>
        <taxon>Heunggongvirae</taxon>
        <taxon>Uroviricota</taxon>
        <taxon>Caudoviricetes</taxon>
        <taxon>Herelleviridae</taxon>
        <taxon>Bastillevirinae</taxon>
        <taxon>Wphvirus</taxon>
        <taxon>Wphvirus hakuna</taxon>
    </lineage>
</organism>
<reference evidence="2" key="1">
    <citation type="submission" date="2014-09" db="EMBL/GenBank/DDBJ databases">
        <authorList>
            <person name="Sauder A.B."/>
            <person name="McKenzie Q.R."/>
            <person name="Temple L.M."/>
            <person name="Alexis B.K."/>
            <person name="Al-Atrache Z."/>
            <person name="Lewis L.O."/>
            <person name="Loesser-Casey K.E."/>
            <person name="Mitchell K.J."/>
        </authorList>
    </citation>
    <scope>NUCLEOTIDE SEQUENCE [LARGE SCALE GENOMIC DNA]</scope>
</reference>
<evidence type="ECO:0000313" key="2">
    <source>
        <dbReference type="Proteomes" id="UP000026900"/>
    </source>
</evidence>
<dbReference type="EMBL" id="KJ489399">
    <property type="protein sequence ID" value="AHZ10228.1"/>
    <property type="molecule type" value="Genomic_DNA"/>
</dbReference>
<sequence>MTAVFATMSNIADALPCLERKRKLCKKHYYFVMYFRELLRLRY</sequence>
<evidence type="ECO:0000313" key="1">
    <source>
        <dbReference type="EMBL" id="AHZ10228.1"/>
    </source>
</evidence>
<protein>
    <submittedName>
        <fullName evidence="1">Uncharacterized protein</fullName>
    </submittedName>
</protein>
<dbReference type="GeneID" id="19526210"/>
<accession>A0A024B2M6</accession>
<dbReference type="Proteomes" id="UP000026900">
    <property type="component" value="Segment"/>
</dbReference>
<dbReference type="RefSeq" id="YP_009036659.1">
    <property type="nucleotide sequence ID" value="NC_024213.1"/>
</dbReference>
<keyword evidence="2" id="KW-1185">Reference proteome</keyword>
<name>A0A024B2M6_9CAUD</name>